<dbReference type="InterPro" id="IPR023214">
    <property type="entry name" value="HAD_sf"/>
</dbReference>
<name>A0A432XC80_9GAMM</name>
<dbReference type="NCBIfam" id="TIGR02254">
    <property type="entry name" value="YjjG_YfnB"/>
    <property type="match status" value="1"/>
</dbReference>
<dbReference type="Pfam" id="PF00702">
    <property type="entry name" value="Hydrolase"/>
    <property type="match status" value="1"/>
</dbReference>
<evidence type="ECO:0000313" key="1">
    <source>
        <dbReference type="EMBL" id="RUO46369.1"/>
    </source>
</evidence>
<dbReference type="OrthoDB" id="148966at2"/>
<dbReference type="InterPro" id="IPR023198">
    <property type="entry name" value="PGP-like_dom2"/>
</dbReference>
<accession>A0A432XC80</accession>
<dbReference type="Proteomes" id="UP000286678">
    <property type="component" value="Unassembled WGS sequence"/>
</dbReference>
<organism evidence="1 2">
    <name type="scientific">Pseudidiomarina aquimaris</name>
    <dbReference type="NCBI Taxonomy" id="641841"/>
    <lineage>
        <taxon>Bacteria</taxon>
        <taxon>Pseudomonadati</taxon>
        <taxon>Pseudomonadota</taxon>
        <taxon>Gammaproteobacteria</taxon>
        <taxon>Alteromonadales</taxon>
        <taxon>Idiomarinaceae</taxon>
        <taxon>Pseudidiomarina</taxon>
    </lineage>
</organism>
<dbReference type="GO" id="GO:0008253">
    <property type="term" value="F:5'-nucleotidase activity"/>
    <property type="evidence" value="ECO:0007669"/>
    <property type="project" value="InterPro"/>
</dbReference>
<dbReference type="InterPro" id="IPR006439">
    <property type="entry name" value="HAD-SF_hydro_IA"/>
</dbReference>
<dbReference type="AlphaFoldDB" id="A0A432XC80"/>
<dbReference type="NCBIfam" id="TIGR01549">
    <property type="entry name" value="HAD-SF-IA-v1"/>
    <property type="match status" value="1"/>
</dbReference>
<protein>
    <submittedName>
        <fullName evidence="1">Noncanonical pyrimidine nucleotidase, YjjG family</fullName>
    </submittedName>
</protein>
<dbReference type="SFLD" id="SFLDG01129">
    <property type="entry name" value="C1.5:_HAD__Beta-PGM__Phosphata"/>
    <property type="match status" value="1"/>
</dbReference>
<dbReference type="InterPro" id="IPR052550">
    <property type="entry name" value="Pyrimidine_5'-ntase_YjjG"/>
</dbReference>
<dbReference type="EMBL" id="PIPT01000009">
    <property type="protein sequence ID" value="RUO46369.1"/>
    <property type="molecule type" value="Genomic_DNA"/>
</dbReference>
<keyword evidence="2" id="KW-1185">Reference proteome</keyword>
<dbReference type="NCBIfam" id="NF006976">
    <property type="entry name" value="PRK09449.1"/>
    <property type="match status" value="1"/>
</dbReference>
<dbReference type="InterPro" id="IPR011951">
    <property type="entry name" value="HAD-SF_hydro_IA_YjjG/PynA"/>
</dbReference>
<dbReference type="RefSeq" id="WP_126834584.1">
    <property type="nucleotide sequence ID" value="NZ_PIPT01000009.1"/>
</dbReference>
<dbReference type="Gene3D" id="1.10.150.240">
    <property type="entry name" value="Putative phosphatase, domain 2"/>
    <property type="match status" value="1"/>
</dbReference>
<gene>
    <name evidence="1" type="ORF">CWE21_11455</name>
</gene>
<dbReference type="PANTHER" id="PTHR47478:SF1">
    <property type="entry name" value="PYRIMIDINE 5'-NUCLEOTIDASE YJJG"/>
    <property type="match status" value="1"/>
</dbReference>
<proteinExistence type="predicted"/>
<comment type="caution">
    <text evidence="1">The sequence shown here is derived from an EMBL/GenBank/DDBJ whole genome shotgun (WGS) entry which is preliminary data.</text>
</comment>
<dbReference type="NCBIfam" id="TIGR01509">
    <property type="entry name" value="HAD-SF-IA-v3"/>
    <property type="match status" value="1"/>
</dbReference>
<reference evidence="2" key="1">
    <citation type="journal article" date="2018" name="Front. Microbiol.">
        <title>Genome-Based Analysis Reveals the Taxonomy and Diversity of the Family Idiomarinaceae.</title>
        <authorList>
            <person name="Liu Y."/>
            <person name="Lai Q."/>
            <person name="Shao Z."/>
        </authorList>
    </citation>
    <scope>NUCLEOTIDE SEQUENCE [LARGE SCALE GENOMIC DNA]</scope>
    <source>
        <strain evidence="2">SW15</strain>
    </source>
</reference>
<dbReference type="PANTHER" id="PTHR47478">
    <property type="match status" value="1"/>
</dbReference>
<evidence type="ECO:0000313" key="2">
    <source>
        <dbReference type="Proteomes" id="UP000286678"/>
    </source>
</evidence>
<dbReference type="PRINTS" id="PR00413">
    <property type="entry name" value="HADHALOGNASE"/>
</dbReference>
<dbReference type="Gene3D" id="3.40.50.1000">
    <property type="entry name" value="HAD superfamily/HAD-like"/>
    <property type="match status" value="1"/>
</dbReference>
<dbReference type="InterPro" id="IPR036412">
    <property type="entry name" value="HAD-like_sf"/>
</dbReference>
<dbReference type="SFLD" id="SFLDS00003">
    <property type="entry name" value="Haloacid_Dehalogenase"/>
    <property type="match status" value="1"/>
</dbReference>
<sequence length="230" mass="26074">MTLQQYDWLLFDADETLFSFDAFAGLQKLFQGYHVDFSRQDYEHYQALNKPLWDAYQAGTINAKQLQRKRFAHWAAQLEVSADQLNTGFMSAMAEICQPLEGARSLLESARQSAKVGIVTNGFTELQEARLQQTGLRDLVDLVVISEQVGVAKPAPEIFTYALKEMQQPQRERVLMTGDNPHSDIVGAQRSGLHACWLNHHGEAFPLTQPPHYEVRSLPELQQLLLSSEK</sequence>
<dbReference type="SUPFAM" id="SSF56784">
    <property type="entry name" value="HAD-like"/>
    <property type="match status" value="1"/>
</dbReference>